<reference evidence="3" key="1">
    <citation type="submission" date="2022-11" db="UniProtKB">
        <authorList>
            <consortium name="WormBaseParasite"/>
        </authorList>
    </citation>
    <scope>IDENTIFICATION</scope>
</reference>
<feature type="region of interest" description="Disordered" evidence="1">
    <location>
        <begin position="768"/>
        <end position="790"/>
    </location>
</feature>
<feature type="region of interest" description="Disordered" evidence="1">
    <location>
        <begin position="239"/>
        <end position="258"/>
    </location>
</feature>
<feature type="region of interest" description="Disordered" evidence="1">
    <location>
        <begin position="456"/>
        <end position="602"/>
    </location>
</feature>
<dbReference type="WBParaSite" id="Gr19_v10_g4573.t2">
    <property type="protein sequence ID" value="Gr19_v10_g4573.t2"/>
    <property type="gene ID" value="Gr19_v10_g4573"/>
</dbReference>
<dbReference type="GO" id="GO:0005884">
    <property type="term" value="C:actin filament"/>
    <property type="evidence" value="ECO:0007669"/>
    <property type="project" value="TreeGrafter"/>
</dbReference>
<feature type="region of interest" description="Disordered" evidence="1">
    <location>
        <begin position="804"/>
        <end position="846"/>
    </location>
</feature>
<feature type="compositionally biased region" description="Low complexity" evidence="1">
    <location>
        <begin position="161"/>
        <end position="177"/>
    </location>
</feature>
<dbReference type="InterPro" id="IPR051412">
    <property type="entry name" value="Formin_Homology_Diaphanous_sf"/>
</dbReference>
<feature type="compositionally biased region" description="Pro residues" evidence="1">
    <location>
        <begin position="364"/>
        <end position="392"/>
    </location>
</feature>
<feature type="compositionally biased region" description="Low complexity" evidence="1">
    <location>
        <begin position="540"/>
        <end position="563"/>
    </location>
</feature>
<name>A0A914HUE5_GLORO</name>
<sequence>MGSRFKPKPCLNVHSEFLVYLWNVPVGLAGRELKSKIGSQIGVVRFIETFEAWNYRPSGHIILEFGSYASVEFFVEMMAAERIPYLQKPIGFQDLITCGRRQFFELVYRDTGVDLLGCDGHPPSNDWNRQRPRGMAVRSALGGDSGASRWKPYAREGTRGGNNSSMRRRSQSPSPTRDLGPFPRASAGDRSGSGGALRRYESGGRTTGGGDASTSNGAGGNSFLTGRAHILTIDELGIRNTAGGDRKPPGARGEEIEDGEIVEEVQQQKESEIEVEEGEIVVPEAGEDDSPPPVPKRHNYSGGAGSRNNLCRRPSTDDDGSRSPPPPTVSSSTNQQRSFSRELQQRLQALFGPPPSAPSTPAAPTLPFPPMHHRPPAPPPLSSFSGRPPPPLQAFGTRPAAAAVAPPPHQNNAGTTGTIKNTYWCNNNNHIGNGNSIRRVGDCNGGGAVYQHNGVRRNSNNDGNNNYFNADNNNGGNRRRHSFGAGVGSDAVVGKKKKRHERRHRQRAAGGRQNSRWHNDGKTGAAPPTVHDDDEVITLGSDSDNNGNVSAGSGSGMSAPPADIAGCGTTTTSSSSFFPSSSAAFSSSSNNNNHSSSNSSLFSSAPRAADAAALCRGLMDVSLPQINDDDDDTDMKEINRSAAGHNMMIINNTKKQQQKIVVVVDDEEELYWDDFELVEHGFENNVIGAASGGGLAQTFNRQWRLCKAMGHRLNSGINMTKEGGLEGTKTWGGFLTFFPAEMNGESVAAGDDDALQLAEEEREIARLLDNDDDGDNAAAVDQQQGERSTTMTEAYDDLQLLDESILNDDEVEEGNRKNIIDGMESRQQQKEEEGQEMGEDNDPDEVNMSIRCMSLMSLNCDDSEENNEYRVLEITNLCHGYSLDAIREQLQQAIGDVPCAVHVTSTHARFHCECGAQRAARFLVDELDAARREQLLGPAPEFIASVGEQRRRMSELFFHTVFVGCRNCSLLNVRANFLLFILLMASS</sequence>
<dbReference type="PANTHER" id="PTHR45691:SF6">
    <property type="entry name" value="PROTEIN DIAPHANOUS"/>
    <property type="match status" value="1"/>
</dbReference>
<keyword evidence="2" id="KW-1185">Reference proteome</keyword>
<feature type="region of interest" description="Disordered" evidence="1">
    <location>
        <begin position="121"/>
        <end position="221"/>
    </location>
</feature>
<proteinExistence type="predicted"/>
<dbReference type="GO" id="GO:0030041">
    <property type="term" value="P:actin filament polymerization"/>
    <property type="evidence" value="ECO:0007669"/>
    <property type="project" value="TreeGrafter"/>
</dbReference>
<evidence type="ECO:0000256" key="1">
    <source>
        <dbReference type="SAM" id="MobiDB-lite"/>
    </source>
</evidence>
<evidence type="ECO:0000313" key="3">
    <source>
        <dbReference type="WBParaSite" id="Gr19_v10_g4573.t2"/>
    </source>
</evidence>
<feature type="compositionally biased region" description="Low complexity" evidence="1">
    <location>
        <begin position="776"/>
        <end position="785"/>
    </location>
</feature>
<feature type="region of interest" description="Disordered" evidence="1">
    <location>
        <begin position="282"/>
        <end position="413"/>
    </location>
</feature>
<organism evidence="2 3">
    <name type="scientific">Globodera rostochiensis</name>
    <name type="common">Golden nematode worm</name>
    <name type="synonym">Heterodera rostochiensis</name>
    <dbReference type="NCBI Taxonomy" id="31243"/>
    <lineage>
        <taxon>Eukaryota</taxon>
        <taxon>Metazoa</taxon>
        <taxon>Ecdysozoa</taxon>
        <taxon>Nematoda</taxon>
        <taxon>Chromadorea</taxon>
        <taxon>Rhabditida</taxon>
        <taxon>Tylenchina</taxon>
        <taxon>Tylenchomorpha</taxon>
        <taxon>Tylenchoidea</taxon>
        <taxon>Heteroderidae</taxon>
        <taxon>Heteroderinae</taxon>
        <taxon>Globodera</taxon>
    </lineage>
</organism>
<accession>A0A914HUE5</accession>
<dbReference type="PANTHER" id="PTHR45691">
    <property type="entry name" value="PROTEIN DIAPHANOUS"/>
    <property type="match status" value="1"/>
</dbReference>
<feature type="compositionally biased region" description="Basic residues" evidence="1">
    <location>
        <begin position="494"/>
        <end position="507"/>
    </location>
</feature>
<feature type="compositionally biased region" description="Acidic residues" evidence="1">
    <location>
        <begin position="833"/>
        <end position="845"/>
    </location>
</feature>
<feature type="compositionally biased region" description="Low complexity" evidence="1">
    <location>
        <begin position="573"/>
        <end position="602"/>
    </location>
</feature>
<dbReference type="Proteomes" id="UP000887572">
    <property type="component" value="Unplaced"/>
</dbReference>
<evidence type="ECO:0000313" key="2">
    <source>
        <dbReference type="Proteomes" id="UP000887572"/>
    </source>
</evidence>
<feature type="compositionally biased region" description="Low complexity" evidence="1">
    <location>
        <begin position="456"/>
        <end position="476"/>
    </location>
</feature>
<dbReference type="AlphaFoldDB" id="A0A914HUE5"/>
<feature type="compositionally biased region" description="Basic and acidic residues" evidence="1">
    <location>
        <begin position="813"/>
        <end position="832"/>
    </location>
</feature>
<protein>
    <submittedName>
        <fullName evidence="3">RRM domain-containing protein</fullName>
    </submittedName>
</protein>
<feature type="compositionally biased region" description="Basic and acidic residues" evidence="1">
    <location>
        <begin position="244"/>
        <end position="254"/>
    </location>
</feature>